<name>A0A2S3R4S9_VIBVL</name>
<dbReference type="Proteomes" id="UP000237466">
    <property type="component" value="Unassembled WGS sequence"/>
</dbReference>
<dbReference type="InterPro" id="IPR022686">
    <property type="entry name" value="G2P_N"/>
</dbReference>
<sequence length="423" mass="48175">MSNIHHLGGADSTACKPFFVDWLNCWQQFPEGSYPDFLGGRVVSINAFNGQCSFTSCSVLDEDTGEVTESWALSGGEDLDYNVPKFASHRGSFETNLMIRFVNGRLEVRGNPSAYGRLDNVFGIGLDESIEIYNQVLESLGLPCFTVGEETKTWLQREQKFVTDYTGVRITRVDLTCNYAVGMGNVRNYHKWLARQKLYRSATSDDDLQKLVQREYSTVYLSTSAYWMNVKAYDKAQAIEDVALPEYKKRLKAAAREGRIPKNQIDLLYNEAENYLMQLAAWCAEIGLTRLEYSLKNRWFAQRDGLGDWEPGTTESDLLDFVEEEAQKISDRAMVHQVEDFSSLTPAEYGTLDRWKKGFDIREYYSKSGFYKVRSSILKKTGYDIAARPVGLDKLTESRPVYFQVRPLSLASAPSFYQMPQVA</sequence>
<dbReference type="EMBL" id="PDGH01000066">
    <property type="protein sequence ID" value="POB48703.1"/>
    <property type="molecule type" value="Genomic_DNA"/>
</dbReference>
<dbReference type="Pfam" id="PF05144">
    <property type="entry name" value="Phage_CRI"/>
    <property type="match status" value="1"/>
</dbReference>
<organism evidence="2 3">
    <name type="scientific">Vibrio vulnificus</name>
    <dbReference type="NCBI Taxonomy" id="672"/>
    <lineage>
        <taxon>Bacteria</taxon>
        <taxon>Pseudomonadati</taxon>
        <taxon>Pseudomonadota</taxon>
        <taxon>Gammaproteobacteria</taxon>
        <taxon>Vibrionales</taxon>
        <taxon>Vibrionaceae</taxon>
        <taxon>Vibrio</taxon>
    </lineage>
</organism>
<gene>
    <name evidence="2" type="ORF">CRN52_07910</name>
</gene>
<proteinExistence type="predicted"/>
<feature type="domain" description="Replication-associated protein G2P N-terminal" evidence="1">
    <location>
        <begin position="32"/>
        <end position="302"/>
    </location>
</feature>
<dbReference type="AlphaFoldDB" id="A0A2S3R4S9"/>
<accession>A0A2S3R4S9</accession>
<evidence type="ECO:0000313" key="2">
    <source>
        <dbReference type="EMBL" id="POB48703.1"/>
    </source>
</evidence>
<reference evidence="2 3" key="1">
    <citation type="journal article" date="2018" name="Front. Microbiol.">
        <title>Phylogeny of Vibrio vulnificus from the Analysis of the Core-Genome: Implications for Intra-Species Taxonomy.</title>
        <authorList>
            <person name="Roig F.J."/>
            <person name="Gonzalez-Candelas F."/>
            <person name="Sanjuan E."/>
            <person name="Fouz B."/>
            <person name="Feil E.J."/>
            <person name="Llorens C."/>
            <person name="Baker-Austin C."/>
            <person name="Oliver J.D."/>
            <person name="Danin-Poleg Y."/>
            <person name="Gibas C.J."/>
            <person name="Kashi Y."/>
            <person name="Gulig P.A."/>
            <person name="Morrison S.S."/>
            <person name="Amaro C."/>
        </authorList>
    </citation>
    <scope>NUCLEOTIDE SEQUENCE [LARGE SCALE GENOMIC DNA]</scope>
    <source>
        <strain evidence="2 3">CECT4608</strain>
    </source>
</reference>
<evidence type="ECO:0000313" key="3">
    <source>
        <dbReference type="Proteomes" id="UP000237466"/>
    </source>
</evidence>
<dbReference type="GO" id="GO:0006260">
    <property type="term" value="P:DNA replication"/>
    <property type="evidence" value="ECO:0007669"/>
    <property type="project" value="InterPro"/>
</dbReference>
<protein>
    <recommendedName>
        <fullName evidence="1">Replication-associated protein G2P N-terminal domain-containing protein</fullName>
    </recommendedName>
</protein>
<evidence type="ECO:0000259" key="1">
    <source>
        <dbReference type="Pfam" id="PF05144"/>
    </source>
</evidence>
<dbReference type="RefSeq" id="WP_103200108.1">
    <property type="nucleotide sequence ID" value="NZ_PDGH01000066.1"/>
</dbReference>
<comment type="caution">
    <text evidence="2">The sequence shown here is derived from an EMBL/GenBank/DDBJ whole genome shotgun (WGS) entry which is preliminary data.</text>
</comment>